<protein>
    <submittedName>
        <fullName evidence="1">Uncharacterized protein</fullName>
    </submittedName>
</protein>
<sequence>MRDIKAIDNANMAKVYIRGAIVLTDLLKNSSEWNEDYIRDAFFSIESVLDLAINELNNITHEKGVRNG</sequence>
<dbReference type="EMBL" id="CP041235">
    <property type="protein sequence ID" value="QOP42491.1"/>
    <property type="molecule type" value="Genomic_DNA"/>
</dbReference>
<evidence type="ECO:0000313" key="1">
    <source>
        <dbReference type="EMBL" id="QOP42491.1"/>
    </source>
</evidence>
<reference evidence="1 2" key="1">
    <citation type="submission" date="2019-06" db="EMBL/GenBank/DDBJ databases">
        <title>Sulfurimonas gotlandica sp. nov., a chemoautotrophic and psychrotolerant epsilonproteobacterium isolated from a pelagic redoxcline, and an emended description of the genus Sulfurimonas.</title>
        <authorList>
            <person name="Wang S."/>
            <person name="Jiang L."/>
            <person name="Shao Z."/>
        </authorList>
    </citation>
    <scope>NUCLEOTIDE SEQUENCE [LARGE SCALE GENOMIC DNA]</scope>
    <source>
        <strain evidence="1 2">S2-6</strain>
    </source>
</reference>
<organism evidence="1 2">
    <name type="scientific">Sulfurimonas sediminis</name>
    <dbReference type="NCBI Taxonomy" id="2590020"/>
    <lineage>
        <taxon>Bacteria</taxon>
        <taxon>Pseudomonadati</taxon>
        <taxon>Campylobacterota</taxon>
        <taxon>Epsilonproteobacteria</taxon>
        <taxon>Campylobacterales</taxon>
        <taxon>Sulfurimonadaceae</taxon>
        <taxon>Sulfurimonas</taxon>
    </lineage>
</organism>
<keyword evidence="2" id="KW-1185">Reference proteome</keyword>
<proteinExistence type="predicted"/>
<dbReference type="AlphaFoldDB" id="A0A7M1AYG9"/>
<dbReference type="RefSeq" id="WP_193150853.1">
    <property type="nucleotide sequence ID" value="NZ_CP041235.1"/>
</dbReference>
<name>A0A7M1AYG9_9BACT</name>
<gene>
    <name evidence="1" type="ORF">FJR45_00375</name>
</gene>
<evidence type="ECO:0000313" key="2">
    <source>
        <dbReference type="Proteomes" id="UP000593719"/>
    </source>
</evidence>
<dbReference type="KEGG" id="ssei:FJR45_00375"/>
<dbReference type="Proteomes" id="UP000593719">
    <property type="component" value="Chromosome"/>
</dbReference>
<accession>A0A7M1AYG9</accession>